<dbReference type="GO" id="GO:0000978">
    <property type="term" value="F:RNA polymerase II cis-regulatory region sequence-specific DNA binding"/>
    <property type="evidence" value="ECO:0007669"/>
    <property type="project" value="TreeGrafter"/>
</dbReference>
<reference evidence="8" key="3">
    <citation type="submission" date="2025-09" db="UniProtKB">
        <authorList>
            <consortium name="Ensembl"/>
        </authorList>
    </citation>
    <scope>IDENTIFICATION</scope>
</reference>
<dbReference type="Gene3D" id="3.30.160.60">
    <property type="entry name" value="Classic Zinc Finger"/>
    <property type="match status" value="2"/>
</dbReference>
<keyword evidence="4" id="KW-0862">Zinc</keyword>
<protein>
    <recommendedName>
        <fullName evidence="7">C2H2-type domain-containing protein</fullName>
    </recommendedName>
</protein>
<evidence type="ECO:0000256" key="3">
    <source>
        <dbReference type="ARBA" id="ARBA00022771"/>
    </source>
</evidence>
<dbReference type="GO" id="GO:0008270">
    <property type="term" value="F:zinc ion binding"/>
    <property type="evidence" value="ECO:0007669"/>
    <property type="project" value="UniProtKB-KW"/>
</dbReference>
<accession>A0AAY4BAH5</accession>
<reference evidence="8 9" key="1">
    <citation type="submission" date="2020-06" db="EMBL/GenBank/DDBJ databases">
        <authorList>
            <consortium name="Wellcome Sanger Institute Data Sharing"/>
        </authorList>
    </citation>
    <scope>NUCLEOTIDE SEQUENCE [LARGE SCALE GENOMIC DNA]</scope>
</reference>
<evidence type="ECO:0000313" key="8">
    <source>
        <dbReference type="Ensembl" id="ENSDCDP00010017840.1"/>
    </source>
</evidence>
<name>A0AAY4BAH5_9TELE</name>
<evidence type="ECO:0000259" key="7">
    <source>
        <dbReference type="PROSITE" id="PS50157"/>
    </source>
</evidence>
<evidence type="ECO:0000256" key="4">
    <source>
        <dbReference type="ARBA" id="ARBA00022833"/>
    </source>
</evidence>
<evidence type="ECO:0000313" key="9">
    <source>
        <dbReference type="Proteomes" id="UP000694580"/>
    </source>
</evidence>
<keyword evidence="5" id="KW-0539">Nucleus</keyword>
<evidence type="ECO:0000256" key="1">
    <source>
        <dbReference type="ARBA" id="ARBA00022723"/>
    </source>
</evidence>
<dbReference type="SUPFAM" id="SSF57667">
    <property type="entry name" value="beta-beta-alpha zinc fingers"/>
    <property type="match status" value="1"/>
</dbReference>
<organism evidence="8 9">
    <name type="scientific">Denticeps clupeoides</name>
    <name type="common">denticle herring</name>
    <dbReference type="NCBI Taxonomy" id="299321"/>
    <lineage>
        <taxon>Eukaryota</taxon>
        <taxon>Metazoa</taxon>
        <taxon>Chordata</taxon>
        <taxon>Craniata</taxon>
        <taxon>Vertebrata</taxon>
        <taxon>Euteleostomi</taxon>
        <taxon>Actinopterygii</taxon>
        <taxon>Neopterygii</taxon>
        <taxon>Teleostei</taxon>
        <taxon>Clupei</taxon>
        <taxon>Clupeiformes</taxon>
        <taxon>Denticipitoidei</taxon>
        <taxon>Denticipitidae</taxon>
        <taxon>Denticeps</taxon>
    </lineage>
</organism>
<keyword evidence="9" id="KW-1185">Reference proteome</keyword>
<dbReference type="PANTHER" id="PTHR24388:SF45">
    <property type="entry name" value="POGO TRANSPOSABLE ELEMENT DERIVED WITH ZNF DOMAIN"/>
    <property type="match status" value="1"/>
</dbReference>
<dbReference type="SMART" id="SM00355">
    <property type="entry name" value="ZnF_C2H2"/>
    <property type="match status" value="6"/>
</dbReference>
<dbReference type="Proteomes" id="UP000694580">
    <property type="component" value="Chromosome 11"/>
</dbReference>
<dbReference type="InterPro" id="IPR013087">
    <property type="entry name" value="Znf_C2H2_type"/>
</dbReference>
<reference evidence="8" key="2">
    <citation type="submission" date="2025-08" db="UniProtKB">
        <authorList>
            <consortium name="Ensembl"/>
        </authorList>
    </citation>
    <scope>IDENTIFICATION</scope>
</reference>
<keyword evidence="2" id="KW-0677">Repeat</keyword>
<keyword evidence="3 6" id="KW-0863">Zinc-finger</keyword>
<proteinExistence type="predicted"/>
<evidence type="ECO:0000256" key="5">
    <source>
        <dbReference type="ARBA" id="ARBA00023242"/>
    </source>
</evidence>
<dbReference type="PROSITE" id="PS00028">
    <property type="entry name" value="ZINC_FINGER_C2H2_1"/>
    <property type="match status" value="5"/>
</dbReference>
<dbReference type="PROSITE" id="PS50157">
    <property type="entry name" value="ZINC_FINGER_C2H2_2"/>
    <property type="match status" value="1"/>
</dbReference>
<dbReference type="Ensembl" id="ENSDCDT00010018904.1">
    <property type="protein sequence ID" value="ENSDCDP00010017840.1"/>
    <property type="gene ID" value="ENSDCDG00010008143.1"/>
</dbReference>
<dbReference type="PANTHER" id="PTHR24388">
    <property type="entry name" value="ZINC FINGER PROTEIN"/>
    <property type="match status" value="1"/>
</dbReference>
<evidence type="ECO:0000256" key="2">
    <source>
        <dbReference type="ARBA" id="ARBA00022737"/>
    </source>
</evidence>
<keyword evidence="1" id="KW-0479">Metal-binding</keyword>
<dbReference type="InterPro" id="IPR036236">
    <property type="entry name" value="Znf_C2H2_sf"/>
</dbReference>
<dbReference type="InterPro" id="IPR050527">
    <property type="entry name" value="Snail/Krueppel_Znf"/>
</dbReference>
<gene>
    <name evidence="8" type="primary">ZNF319</name>
</gene>
<dbReference type="AlphaFoldDB" id="A0AAY4BAH5"/>
<dbReference type="GO" id="GO:0000981">
    <property type="term" value="F:DNA-binding transcription factor activity, RNA polymerase II-specific"/>
    <property type="evidence" value="ECO:0007669"/>
    <property type="project" value="TreeGrafter"/>
</dbReference>
<evidence type="ECO:0000256" key="6">
    <source>
        <dbReference type="PROSITE-ProRule" id="PRU00042"/>
    </source>
</evidence>
<dbReference type="GeneTree" id="ENSGT00940000163854"/>
<sequence>MCNTKLVRSLDALGGSMRHKWTSDVAGFSRGGHRTAGVFTPPKVTQTVVQGEGPIHGHLQAGPDGKLIMLLDDFYYGLDPGSGVLKTPVDKAVPFRCNLCDRKMKNNLRMMAHMKQHVESEEQSRETDAHNNCQHCFRVFSSPFTLQCHVEGVHSQIESSRKCKICEWEYESEPVLLQHMKNSHKPGEMPYICQVCDFRSSFYQHIICHFNEVHSNTTYLLCPYCLKVFKTSSKYQLHYIRHQKKSVLHCDKCRLQFLFVKDRIDHRMHHNTHQKPQQLEGLKPGTKVSYVCFVLLTVIHLAASCLIML</sequence>
<feature type="domain" description="C2H2-type" evidence="7">
    <location>
        <begin position="95"/>
        <end position="122"/>
    </location>
</feature>